<comment type="caution">
    <text evidence="3">The sequence shown here is derived from an EMBL/GenBank/DDBJ whole genome shotgun (WGS) entry which is preliminary data.</text>
</comment>
<dbReference type="PANTHER" id="PTHR30212:SF2">
    <property type="entry name" value="PROTEIN YIIM"/>
    <property type="match status" value="1"/>
</dbReference>
<dbReference type="GO" id="GO:0030151">
    <property type="term" value="F:molybdenum ion binding"/>
    <property type="evidence" value="ECO:0007669"/>
    <property type="project" value="InterPro"/>
</dbReference>
<sequence>MFDLEALMTGPVRPLGPDCVPSGMDKQPTGQPVRLTRAGLEGDGHGDLRHHGGPDKAVHHYPLDHYAAWATEIGQHPRLERPGAFGENLAIRGLVEADVAIGDRFRLGTALIEVSQGRQPCFRLNLRMGLPDMARRMQQSGRTGWYYRVVEEGIVAAGDRLELLDRPTPCWTIVRLWRIFYVDTLDRESLSAMVALPHLPERWRAVALQRLRTGTVEDWGMRLEGTGPARQDIQRSDL</sequence>
<dbReference type="Proteomes" id="UP000030988">
    <property type="component" value="Unassembled WGS sequence"/>
</dbReference>
<dbReference type="GO" id="GO:0003824">
    <property type="term" value="F:catalytic activity"/>
    <property type="evidence" value="ECO:0007669"/>
    <property type="project" value="InterPro"/>
</dbReference>
<gene>
    <name evidence="3" type="ORF">PK98_00295</name>
</gene>
<evidence type="ECO:0000313" key="4">
    <source>
        <dbReference type="Proteomes" id="UP000030988"/>
    </source>
</evidence>
<dbReference type="SUPFAM" id="SSF50800">
    <property type="entry name" value="PK beta-barrel domain-like"/>
    <property type="match status" value="1"/>
</dbReference>
<dbReference type="OrthoDB" id="9786134at2"/>
<dbReference type="Gene3D" id="2.40.33.20">
    <property type="entry name" value="PK beta-barrel domain-like"/>
    <property type="match status" value="1"/>
</dbReference>
<dbReference type="Pfam" id="PF03473">
    <property type="entry name" value="MOSC"/>
    <property type="match status" value="1"/>
</dbReference>
<organism evidence="3 4">
    <name type="scientific">Croceibacterium mercuriale</name>
    <dbReference type="NCBI Taxonomy" id="1572751"/>
    <lineage>
        <taxon>Bacteria</taxon>
        <taxon>Pseudomonadati</taxon>
        <taxon>Pseudomonadota</taxon>
        <taxon>Alphaproteobacteria</taxon>
        <taxon>Sphingomonadales</taxon>
        <taxon>Erythrobacteraceae</taxon>
        <taxon>Croceibacterium</taxon>
    </lineage>
</organism>
<dbReference type="GO" id="GO:0030170">
    <property type="term" value="F:pyridoxal phosphate binding"/>
    <property type="evidence" value="ECO:0007669"/>
    <property type="project" value="InterPro"/>
</dbReference>
<dbReference type="PANTHER" id="PTHR30212">
    <property type="entry name" value="PROTEIN YIIM"/>
    <property type="match status" value="1"/>
</dbReference>
<dbReference type="RefSeq" id="WP_039093500.1">
    <property type="nucleotide sequence ID" value="NZ_JTDN01000001.1"/>
</dbReference>
<evidence type="ECO:0000259" key="2">
    <source>
        <dbReference type="PROSITE" id="PS51340"/>
    </source>
</evidence>
<dbReference type="AlphaFoldDB" id="A0A0B2BZI1"/>
<name>A0A0B2BZI1_9SPHN</name>
<protein>
    <recommendedName>
        <fullName evidence="2">MOSC domain-containing protein</fullName>
    </recommendedName>
</protein>
<reference evidence="3 4" key="1">
    <citation type="submission" date="2014-11" db="EMBL/GenBank/DDBJ databases">
        <title>Draft genome sequence of Kirrobacter mercurialis.</title>
        <authorList>
            <person name="Coil D.A."/>
            <person name="Eisen J.A."/>
        </authorList>
    </citation>
    <scope>NUCLEOTIDE SEQUENCE [LARGE SCALE GENOMIC DNA]</scope>
    <source>
        <strain evidence="3 4">Coronado</strain>
    </source>
</reference>
<evidence type="ECO:0000256" key="1">
    <source>
        <dbReference type="SAM" id="MobiDB-lite"/>
    </source>
</evidence>
<evidence type="ECO:0000313" key="3">
    <source>
        <dbReference type="EMBL" id="KHL25245.1"/>
    </source>
</evidence>
<dbReference type="InterPro" id="IPR011037">
    <property type="entry name" value="Pyrv_Knase-like_insert_dom_sf"/>
</dbReference>
<keyword evidence="4" id="KW-1185">Reference proteome</keyword>
<dbReference type="Pfam" id="PF03475">
    <property type="entry name" value="YiiM_3-alpha"/>
    <property type="match status" value="1"/>
</dbReference>
<dbReference type="EMBL" id="JTDN01000001">
    <property type="protein sequence ID" value="KHL25245.1"/>
    <property type="molecule type" value="Genomic_DNA"/>
</dbReference>
<dbReference type="InterPro" id="IPR052353">
    <property type="entry name" value="Benzoxazolinone_Detox_Enz"/>
</dbReference>
<feature type="region of interest" description="Disordered" evidence="1">
    <location>
        <begin position="1"/>
        <end position="30"/>
    </location>
</feature>
<dbReference type="InterPro" id="IPR005163">
    <property type="entry name" value="Tri_helical_YiiM-like"/>
</dbReference>
<dbReference type="InterPro" id="IPR005302">
    <property type="entry name" value="MoCF_Sase_C"/>
</dbReference>
<feature type="domain" description="MOSC" evidence="2">
    <location>
        <begin position="27"/>
        <end position="164"/>
    </location>
</feature>
<accession>A0A0B2BZI1</accession>
<proteinExistence type="predicted"/>
<dbReference type="PROSITE" id="PS51340">
    <property type="entry name" value="MOSC"/>
    <property type="match status" value="1"/>
</dbReference>
<dbReference type="STRING" id="1572751.PK98_00295"/>